<name>A0A1Y3YYL2_9BACE</name>
<organism evidence="2 3">
    <name type="scientific">Bacteroides clarus</name>
    <dbReference type="NCBI Taxonomy" id="626929"/>
    <lineage>
        <taxon>Bacteria</taxon>
        <taxon>Pseudomonadati</taxon>
        <taxon>Bacteroidota</taxon>
        <taxon>Bacteroidia</taxon>
        <taxon>Bacteroidales</taxon>
        <taxon>Bacteroidaceae</taxon>
        <taxon>Bacteroides</taxon>
    </lineage>
</organism>
<gene>
    <name evidence="2" type="ORF">B5F97_11865</name>
</gene>
<evidence type="ECO:0000256" key="1">
    <source>
        <dbReference type="SAM" id="Phobius"/>
    </source>
</evidence>
<proteinExistence type="predicted"/>
<evidence type="ECO:0000313" key="3">
    <source>
        <dbReference type="Proteomes" id="UP000195386"/>
    </source>
</evidence>
<dbReference type="Proteomes" id="UP000195386">
    <property type="component" value="Unassembled WGS sequence"/>
</dbReference>
<dbReference type="EMBL" id="NFII01000011">
    <property type="protein sequence ID" value="OUO00430.1"/>
    <property type="molecule type" value="Genomic_DNA"/>
</dbReference>
<accession>A0A1Y3YYL2</accession>
<keyword evidence="1" id="KW-1133">Transmembrane helix</keyword>
<sequence length="136" mass="15458">MAKKAEQNKVCDKTGLTLEQNTVYDDNLLPSADELAKLDAVSKDIIPWIMKRTEMEQDARIKFNEDRMKIAQDDFKHVHRYNFTALIMAFIIAIAFLAASFYLILHGQETIGTIFAGGTVVLIVSYFLKAKNKEVK</sequence>
<evidence type="ECO:0000313" key="2">
    <source>
        <dbReference type="EMBL" id="OUO00430.1"/>
    </source>
</evidence>
<comment type="caution">
    <text evidence="2">The sequence shown here is derived from an EMBL/GenBank/DDBJ whole genome shotgun (WGS) entry which is preliminary data.</text>
</comment>
<keyword evidence="1" id="KW-0812">Transmembrane</keyword>
<dbReference type="RefSeq" id="WP_087426391.1">
    <property type="nucleotide sequence ID" value="NZ_JANEZV010000008.1"/>
</dbReference>
<reference evidence="3" key="1">
    <citation type="submission" date="2017-04" db="EMBL/GenBank/DDBJ databases">
        <title>Function of individual gut microbiota members based on whole genome sequencing of pure cultures obtained from chicken caecum.</title>
        <authorList>
            <person name="Medvecky M."/>
            <person name="Cejkova D."/>
            <person name="Polansky O."/>
            <person name="Karasova D."/>
            <person name="Kubasova T."/>
            <person name="Cizek A."/>
            <person name="Rychlik I."/>
        </authorList>
    </citation>
    <scope>NUCLEOTIDE SEQUENCE [LARGE SCALE GENOMIC DNA]</scope>
    <source>
        <strain evidence="3">An43</strain>
    </source>
</reference>
<dbReference type="AlphaFoldDB" id="A0A1Y3YYL2"/>
<feature type="transmembrane region" description="Helical" evidence="1">
    <location>
        <begin position="83"/>
        <end position="105"/>
    </location>
</feature>
<feature type="transmembrane region" description="Helical" evidence="1">
    <location>
        <begin position="111"/>
        <end position="128"/>
    </location>
</feature>
<evidence type="ECO:0008006" key="4">
    <source>
        <dbReference type="Google" id="ProtNLM"/>
    </source>
</evidence>
<keyword evidence="1" id="KW-0472">Membrane</keyword>
<protein>
    <recommendedName>
        <fullName evidence="4">DUF2335 domain-containing protein</fullName>
    </recommendedName>
</protein>